<feature type="region of interest" description="Disordered" evidence="1">
    <location>
        <begin position="1"/>
        <end position="54"/>
    </location>
</feature>
<name>A0A1X2HK75_SYNRA</name>
<organism evidence="2 3">
    <name type="scientific">Syncephalastrum racemosum</name>
    <name type="common">Filamentous fungus</name>
    <dbReference type="NCBI Taxonomy" id="13706"/>
    <lineage>
        <taxon>Eukaryota</taxon>
        <taxon>Fungi</taxon>
        <taxon>Fungi incertae sedis</taxon>
        <taxon>Mucoromycota</taxon>
        <taxon>Mucoromycotina</taxon>
        <taxon>Mucoromycetes</taxon>
        <taxon>Mucorales</taxon>
        <taxon>Syncephalastraceae</taxon>
        <taxon>Syncephalastrum</taxon>
    </lineage>
</organism>
<protein>
    <submittedName>
        <fullName evidence="2">Uncharacterized protein</fullName>
    </submittedName>
</protein>
<dbReference type="Proteomes" id="UP000242180">
    <property type="component" value="Unassembled WGS sequence"/>
</dbReference>
<evidence type="ECO:0000256" key="1">
    <source>
        <dbReference type="SAM" id="MobiDB-lite"/>
    </source>
</evidence>
<evidence type="ECO:0000313" key="2">
    <source>
        <dbReference type="EMBL" id="ORY99471.1"/>
    </source>
</evidence>
<dbReference type="InParanoid" id="A0A1X2HK75"/>
<sequence>MGLSPMQRAARKKQRGAGGRIISKDREPVQELPEPETAYSSEENISSAEESEDIDDMLVDDPVEYNDCGLLGISEDDFKRAERNRLIWFKNADEKLTARGRYFGDGRSTLFRKQSQMKAAAKVSSKLEAFGFSSISGTPDNQAQVRGAEDQVSDSQNQEC</sequence>
<evidence type="ECO:0000313" key="3">
    <source>
        <dbReference type="Proteomes" id="UP000242180"/>
    </source>
</evidence>
<keyword evidence="3" id="KW-1185">Reference proteome</keyword>
<reference evidence="2 3" key="1">
    <citation type="submission" date="2016-07" db="EMBL/GenBank/DDBJ databases">
        <title>Pervasive Adenine N6-methylation of Active Genes in Fungi.</title>
        <authorList>
            <consortium name="DOE Joint Genome Institute"/>
            <person name="Mondo S.J."/>
            <person name="Dannebaum R.O."/>
            <person name="Kuo R.C."/>
            <person name="Labutti K."/>
            <person name="Haridas S."/>
            <person name="Kuo A."/>
            <person name="Salamov A."/>
            <person name="Ahrendt S.R."/>
            <person name="Lipzen A."/>
            <person name="Sullivan W."/>
            <person name="Andreopoulos W.B."/>
            <person name="Clum A."/>
            <person name="Lindquist E."/>
            <person name="Daum C."/>
            <person name="Ramamoorthy G.K."/>
            <person name="Gryganskyi A."/>
            <person name="Culley D."/>
            <person name="Magnuson J.K."/>
            <person name="James T.Y."/>
            <person name="O'Malley M.A."/>
            <person name="Stajich J.E."/>
            <person name="Spatafora J.W."/>
            <person name="Visel A."/>
            <person name="Grigoriev I.V."/>
        </authorList>
    </citation>
    <scope>NUCLEOTIDE SEQUENCE [LARGE SCALE GENOMIC DNA]</scope>
    <source>
        <strain evidence="2 3">NRRL 2496</strain>
    </source>
</reference>
<dbReference type="AlphaFoldDB" id="A0A1X2HK75"/>
<comment type="caution">
    <text evidence="2">The sequence shown here is derived from an EMBL/GenBank/DDBJ whole genome shotgun (WGS) entry which is preliminary data.</text>
</comment>
<gene>
    <name evidence="2" type="ORF">BCR43DRAFT_504134</name>
</gene>
<dbReference type="EMBL" id="MCGN01000003">
    <property type="protein sequence ID" value="ORY99471.1"/>
    <property type="molecule type" value="Genomic_DNA"/>
</dbReference>
<accession>A0A1X2HK75</accession>
<feature type="compositionally biased region" description="Polar residues" evidence="1">
    <location>
        <begin position="135"/>
        <end position="144"/>
    </location>
</feature>
<proteinExistence type="predicted"/>
<feature type="region of interest" description="Disordered" evidence="1">
    <location>
        <begin position="135"/>
        <end position="160"/>
    </location>
</feature>